<dbReference type="OrthoDB" id="6478242at2"/>
<evidence type="ECO:0000313" key="1">
    <source>
        <dbReference type="EMBL" id="CDG48709.1"/>
    </source>
</evidence>
<dbReference type="AlphaFoldDB" id="A0A068RD80"/>
<dbReference type="EMBL" id="FR904237">
    <property type="protein sequence ID" value="CDG48709.1"/>
    <property type="molecule type" value="Genomic_DNA"/>
</dbReference>
<gene>
    <name evidence="1" type="ORF">SCTVLC_2036</name>
</gene>
<accession>A0A068RD80</accession>
<reference evidence="1" key="2">
    <citation type="journal article" date="2014" name="Genome Biol. Evol.">
        <title>Settling down: the genome of Serratia symbiotica from the aphid Cinara tujafilina zooms in on the process of accommodation to a cooperative intracellular life.</title>
        <authorList>
            <person name="Manzano-Marin A."/>
            <person name="Latorre A."/>
        </authorList>
    </citation>
    <scope>NUCLEOTIDE SEQUENCE</scope>
    <source>
        <strain evidence="1">SCt-VLC</strain>
    </source>
</reference>
<protein>
    <submittedName>
        <fullName evidence="1">Uncharacterized protein</fullName>
    </submittedName>
</protein>
<reference evidence="1" key="1">
    <citation type="submission" date="2013-06" db="EMBL/GenBank/DDBJ databases">
        <authorList>
            <person name="Mazano-Marin A."/>
        </authorList>
    </citation>
    <scope>NUCLEOTIDE SEQUENCE</scope>
    <source>
        <strain evidence="1">SCt-VLC</strain>
    </source>
</reference>
<dbReference type="RefSeq" id="WP_061770808.1">
    <property type="nucleotide sequence ID" value="NZ_FR904237.1"/>
</dbReference>
<proteinExistence type="predicted"/>
<organism evidence="1">
    <name type="scientific">Serratia symbiotica SCt-VLC</name>
    <dbReference type="NCBI Taxonomy" id="1347341"/>
    <lineage>
        <taxon>Bacteria</taxon>
        <taxon>Pseudomonadati</taxon>
        <taxon>Pseudomonadota</taxon>
        <taxon>Gammaproteobacteria</taxon>
        <taxon>Enterobacterales</taxon>
        <taxon>Yersiniaceae</taxon>
        <taxon>Serratia</taxon>
        <taxon>Serratia symbiotica</taxon>
    </lineage>
</organism>
<name>A0A068RD80_9GAMM</name>
<sequence length="137" mass="15387">MQQGLPSRQRYYSQEYVSALLAELKGKYRRIAELERITEGVDQLAIDGGWTARGMSEYAKSLEARLATPVPLPERYSVDCGVCADPNGEWLSYSDVVAALCEHKLLELSKPVADDYKQAARECVDDLTEKPGKHHDR</sequence>